<dbReference type="Proteomes" id="UP000074294">
    <property type="component" value="Unassembled WGS sequence"/>
</dbReference>
<dbReference type="Pfam" id="PF01873">
    <property type="entry name" value="eIF-5_eIF-2B"/>
    <property type="match status" value="1"/>
</dbReference>
<gene>
    <name evidence="9" type="primary">eif2b</name>
    <name evidence="11" type="ORF">APZ16_05755</name>
</gene>
<evidence type="ECO:0000256" key="9">
    <source>
        <dbReference type="HAMAP-Rule" id="MF_00232"/>
    </source>
</evidence>
<evidence type="ECO:0000313" key="11">
    <source>
        <dbReference type="EMBL" id="KUO41086.1"/>
    </source>
</evidence>
<dbReference type="PANTHER" id="PTHR23001:SF3">
    <property type="entry name" value="EUKARYOTIC TRANSLATION INITIATION FACTOR 2 SUBUNIT 2"/>
    <property type="match status" value="1"/>
</dbReference>
<dbReference type="InterPro" id="IPR004458">
    <property type="entry name" value="TIF2_bsu_arc"/>
</dbReference>
<dbReference type="InterPro" id="IPR016189">
    <property type="entry name" value="Transl_init_fac_IF2/IF5_N"/>
</dbReference>
<dbReference type="EMBL" id="LQMQ01000028">
    <property type="protein sequence ID" value="KUO41086.1"/>
    <property type="molecule type" value="Genomic_DNA"/>
</dbReference>
<comment type="function">
    <text evidence="1 9">eIF-2 functions in the early steps of protein synthesis by forming a ternary complex with GTP and initiator tRNA.</text>
</comment>
<dbReference type="PANTHER" id="PTHR23001">
    <property type="entry name" value="EUKARYOTIC TRANSLATION INITIATION FACTOR"/>
    <property type="match status" value="1"/>
</dbReference>
<protein>
    <recommendedName>
        <fullName evidence="4 9">Translation initiation factor 2 subunit beta</fullName>
    </recommendedName>
    <alternativeName>
        <fullName evidence="7 9">aIF2-beta</fullName>
    </alternativeName>
    <alternativeName>
        <fullName evidence="8 9">eIF-2-beta</fullName>
    </alternativeName>
</protein>
<keyword evidence="5 9" id="KW-0396">Initiation factor</keyword>
<dbReference type="NCBIfam" id="NF003067">
    <property type="entry name" value="PRK03988.1"/>
    <property type="match status" value="1"/>
</dbReference>
<dbReference type="InterPro" id="IPR045196">
    <property type="entry name" value="IF2/IF5"/>
</dbReference>
<name>A0A147JX30_HADYE</name>
<dbReference type="SMART" id="SM00653">
    <property type="entry name" value="eIF2B_5"/>
    <property type="match status" value="1"/>
</dbReference>
<comment type="subunit">
    <text evidence="3 9">Heterotrimer composed of an alpha, a beta and a gamma chain.</text>
</comment>
<dbReference type="STRING" id="1776334.APZ16_05755"/>
<dbReference type="AlphaFoldDB" id="A0A147JX30"/>
<evidence type="ECO:0000256" key="5">
    <source>
        <dbReference type="ARBA" id="ARBA00022540"/>
    </source>
</evidence>
<comment type="similarity">
    <text evidence="2 9">Belongs to the eIF-2-beta/eIF-5 family.</text>
</comment>
<feature type="domain" description="Translation initiation factor IF2/IF5" evidence="10">
    <location>
        <begin position="24"/>
        <end position="131"/>
    </location>
</feature>
<accession>A0A147JX30</accession>
<evidence type="ECO:0000256" key="3">
    <source>
        <dbReference type="ARBA" id="ARBA00011243"/>
    </source>
</evidence>
<dbReference type="FunFam" id="3.30.30.170:FF:000001">
    <property type="entry name" value="Eukaryotic translation initiation factor 2 subunit"/>
    <property type="match status" value="1"/>
</dbReference>
<evidence type="ECO:0000313" key="12">
    <source>
        <dbReference type="Proteomes" id="UP000074294"/>
    </source>
</evidence>
<evidence type="ECO:0000256" key="4">
    <source>
        <dbReference type="ARBA" id="ARBA00022314"/>
    </source>
</evidence>
<organism evidence="11 12">
    <name type="scientific">Hadarchaeum yellowstonense</name>
    <dbReference type="NCBI Taxonomy" id="1776334"/>
    <lineage>
        <taxon>Archaea</taxon>
        <taxon>Methanobacteriati</taxon>
        <taxon>Candidatus Hadarchaeota</taxon>
        <taxon>Candidatus Hadarchaeia</taxon>
        <taxon>Candidatus Hadarchaeales</taxon>
        <taxon>Candidatus Hadarchaeaceae</taxon>
        <taxon>Candidatus Hadarchaeum</taxon>
    </lineage>
</organism>
<evidence type="ECO:0000256" key="1">
    <source>
        <dbReference type="ARBA" id="ARBA00003323"/>
    </source>
</evidence>
<dbReference type="InterPro" id="IPR002735">
    <property type="entry name" value="Transl_init_fac_IF2/IF5_dom"/>
</dbReference>
<sequence>MMEEEYEKLLDRAIEQIPKTVFESSRFQIPEADVSIVGNRTLLRNFKAIAAAFNREPEHLMKYLLRELGAAGDIQGTQAVFQGKFSPATVQERIQRYAEEFVLCKECGKPDTRLEKRERVYVLRCEACGARNPVRGV</sequence>
<reference evidence="11 12" key="1">
    <citation type="journal article" date="2016" name="Nat. Microbiol.">
        <title>Genomic inference of the metabolism of cosmopolitan subsurface Archaea, Hadesarchaea.</title>
        <authorList>
            <person name="Baker B.J."/>
            <person name="Saw J.H."/>
            <person name="Lind A.E."/>
            <person name="Lazar C.S."/>
            <person name="Hinrichs K.-U."/>
            <person name="Teske A.P."/>
            <person name="Ettema T.J."/>
        </authorList>
    </citation>
    <scope>NUCLEOTIDE SEQUENCE [LARGE SCALE GENOMIC DNA]</scope>
</reference>
<proteinExistence type="inferred from homology"/>
<comment type="caution">
    <text evidence="11">The sequence shown here is derived from an EMBL/GenBank/DDBJ whole genome shotgun (WGS) entry which is preliminary data.</text>
</comment>
<evidence type="ECO:0000256" key="2">
    <source>
        <dbReference type="ARBA" id="ARBA00010397"/>
    </source>
</evidence>
<evidence type="ECO:0000256" key="6">
    <source>
        <dbReference type="ARBA" id="ARBA00022917"/>
    </source>
</evidence>
<dbReference type="SUPFAM" id="SSF100966">
    <property type="entry name" value="Translation initiation factor 2 beta, aIF2beta, N-terminal domain"/>
    <property type="match status" value="1"/>
</dbReference>
<dbReference type="Gene3D" id="3.30.30.170">
    <property type="match status" value="1"/>
</dbReference>
<dbReference type="NCBIfam" id="TIGR00311">
    <property type="entry name" value="aIF-2beta"/>
    <property type="match status" value="1"/>
</dbReference>
<dbReference type="HAMAP" id="MF_00232">
    <property type="entry name" value="eIF_2_beta"/>
    <property type="match status" value="1"/>
</dbReference>
<keyword evidence="6 9" id="KW-0648">Protein biosynthesis</keyword>
<evidence type="ECO:0000256" key="7">
    <source>
        <dbReference type="ARBA" id="ARBA00031466"/>
    </source>
</evidence>
<evidence type="ECO:0000259" key="10">
    <source>
        <dbReference type="SMART" id="SM00653"/>
    </source>
</evidence>
<evidence type="ECO:0000256" key="8">
    <source>
        <dbReference type="ARBA" id="ARBA00032408"/>
    </source>
</evidence>
<dbReference type="InterPro" id="IPR016190">
    <property type="entry name" value="Transl_init_fac_IF2/IF5_Zn-bd"/>
</dbReference>
<dbReference type="SUPFAM" id="SSF75689">
    <property type="entry name" value="Zinc-binding domain of translation initiation factor 2 beta"/>
    <property type="match status" value="1"/>
</dbReference>
<dbReference type="GO" id="GO:0003743">
    <property type="term" value="F:translation initiation factor activity"/>
    <property type="evidence" value="ECO:0007669"/>
    <property type="project" value="UniProtKB-UniRule"/>
</dbReference>